<dbReference type="InterPro" id="IPR036259">
    <property type="entry name" value="MFS_trans_sf"/>
</dbReference>
<dbReference type="Gene3D" id="1.20.1250.20">
    <property type="entry name" value="MFS general substrate transporter like domains"/>
    <property type="match status" value="2"/>
</dbReference>
<keyword evidence="4 5" id="KW-0472">Membrane</keyword>
<feature type="transmembrane region" description="Helical" evidence="5">
    <location>
        <begin position="258"/>
        <end position="277"/>
    </location>
</feature>
<dbReference type="InParanoid" id="A0A5N3ZYM7"/>
<feature type="transmembrane region" description="Helical" evidence="5">
    <location>
        <begin position="52"/>
        <end position="71"/>
    </location>
</feature>
<keyword evidence="8" id="KW-1185">Reference proteome</keyword>
<dbReference type="Proteomes" id="UP000327044">
    <property type="component" value="Unassembled WGS sequence"/>
</dbReference>
<dbReference type="PANTHER" id="PTHR48021">
    <property type="match status" value="1"/>
</dbReference>
<feature type="transmembrane region" description="Helical" evidence="5">
    <location>
        <begin position="80"/>
        <end position="98"/>
    </location>
</feature>
<sequence>MTKAIYQALATVSVTFGIISDGMHYGWSSPVLPILLSDKSPFEFHPRQIVWIEVWLLLGVLAGVPIADVAVKRYGGRKPILAANGLSVTAWIVIALAGTIKLVYLARFLAGLAARVASVGASLYIAEISDKRSRQWLNSVINLMMLLGVVIVYILVPLLPILTSSLIGVAFLLLQMVSFPCTPEPTRDSAEAQVLEEPLREGERITFLEFIKEENSLKILLIVMCVSCWQQLAGFGVVVMNLHAILTDAHCEMNTDTVAVIFATFLVVATPLGVGLVPKLGSKALLLISSCGTGIVLLVFGVHLDNERQEEFNSWIPIVLVVLYALVFQLGLGLAPMTIAEELLPRNTQEIVNTISDSASVVVSIVMVVLYPLVSTFLGISVPWYIFSALTFLLYLFTLFRIPDTTKCAVRS</sequence>
<organism evidence="7 8">
    <name type="scientific">Photinus pyralis</name>
    <name type="common">Common eastern firefly</name>
    <name type="synonym">Lampyris pyralis</name>
    <dbReference type="NCBI Taxonomy" id="7054"/>
    <lineage>
        <taxon>Eukaryota</taxon>
        <taxon>Metazoa</taxon>
        <taxon>Ecdysozoa</taxon>
        <taxon>Arthropoda</taxon>
        <taxon>Hexapoda</taxon>
        <taxon>Insecta</taxon>
        <taxon>Pterygota</taxon>
        <taxon>Neoptera</taxon>
        <taxon>Endopterygota</taxon>
        <taxon>Coleoptera</taxon>
        <taxon>Polyphaga</taxon>
        <taxon>Elateriformia</taxon>
        <taxon>Elateroidea</taxon>
        <taxon>Lampyridae</taxon>
        <taxon>Lampyrinae</taxon>
        <taxon>Photinus</taxon>
    </lineage>
</organism>
<dbReference type="PROSITE" id="PS50850">
    <property type="entry name" value="MFS"/>
    <property type="match status" value="1"/>
</dbReference>
<dbReference type="Pfam" id="PF00083">
    <property type="entry name" value="Sugar_tr"/>
    <property type="match status" value="1"/>
</dbReference>
<evidence type="ECO:0000256" key="2">
    <source>
        <dbReference type="ARBA" id="ARBA00022692"/>
    </source>
</evidence>
<evidence type="ECO:0000256" key="5">
    <source>
        <dbReference type="SAM" id="Phobius"/>
    </source>
</evidence>
<comment type="caution">
    <text evidence="7">The sequence shown here is derived from an EMBL/GenBank/DDBJ whole genome shotgun (WGS) entry which is preliminary data.</text>
</comment>
<dbReference type="PANTHER" id="PTHR48021:SF46">
    <property type="entry name" value="MAJOR FACILITATOR SUPERFAMILY (MFS) PROFILE DOMAIN-CONTAINING PROTEIN"/>
    <property type="match status" value="1"/>
</dbReference>
<proteinExistence type="predicted"/>
<evidence type="ECO:0000313" key="8">
    <source>
        <dbReference type="Proteomes" id="UP000327044"/>
    </source>
</evidence>
<feature type="transmembrane region" description="Helical" evidence="5">
    <location>
        <begin position="384"/>
        <end position="402"/>
    </location>
</feature>
<dbReference type="InterPro" id="IPR020846">
    <property type="entry name" value="MFS_dom"/>
</dbReference>
<feature type="transmembrane region" description="Helical" evidence="5">
    <location>
        <begin position="284"/>
        <end position="303"/>
    </location>
</feature>
<gene>
    <name evidence="7" type="ORF">PPYR_15497</name>
</gene>
<keyword evidence="2 5" id="KW-0812">Transmembrane</keyword>
<evidence type="ECO:0000256" key="1">
    <source>
        <dbReference type="ARBA" id="ARBA00004141"/>
    </source>
</evidence>
<dbReference type="GO" id="GO:0022857">
    <property type="term" value="F:transmembrane transporter activity"/>
    <property type="evidence" value="ECO:0007669"/>
    <property type="project" value="InterPro"/>
</dbReference>
<dbReference type="InterPro" id="IPR005828">
    <property type="entry name" value="MFS_sugar_transport-like"/>
</dbReference>
<feature type="transmembrane region" description="Helical" evidence="5">
    <location>
        <begin position="136"/>
        <end position="155"/>
    </location>
</feature>
<evidence type="ECO:0000256" key="3">
    <source>
        <dbReference type="ARBA" id="ARBA00022989"/>
    </source>
</evidence>
<dbReference type="InterPro" id="IPR050549">
    <property type="entry name" value="MFS_Trehalose_Transporter"/>
</dbReference>
<evidence type="ECO:0000313" key="7">
    <source>
        <dbReference type="EMBL" id="KAB0790175.1"/>
    </source>
</evidence>
<reference evidence="7 8" key="1">
    <citation type="journal article" date="2018" name="Elife">
        <title>Firefly genomes illuminate parallel origins of bioluminescence in beetles.</title>
        <authorList>
            <person name="Fallon T.R."/>
            <person name="Lower S.E."/>
            <person name="Chang C.H."/>
            <person name="Bessho-Uehara M."/>
            <person name="Martin G.J."/>
            <person name="Bewick A.J."/>
            <person name="Behringer M."/>
            <person name="Debat H.J."/>
            <person name="Wong I."/>
            <person name="Day J.C."/>
            <person name="Suvorov A."/>
            <person name="Silva C.J."/>
            <person name="Stanger-Hall K.F."/>
            <person name="Hall D.W."/>
            <person name="Schmitz R.J."/>
            <person name="Nelson D.R."/>
            <person name="Lewis S.M."/>
            <person name="Shigenobu S."/>
            <person name="Bybee S.M."/>
            <person name="Larracuente A.M."/>
            <person name="Oba Y."/>
            <person name="Weng J.K."/>
        </authorList>
    </citation>
    <scope>NUCLEOTIDE SEQUENCE [LARGE SCALE GENOMIC DNA]</scope>
    <source>
        <strain evidence="7">1611_PpyrPB1</strain>
        <tissue evidence="7">Whole body</tissue>
    </source>
</reference>
<feature type="transmembrane region" description="Helical" evidence="5">
    <location>
        <begin position="358"/>
        <end position="378"/>
    </location>
</feature>
<dbReference type="GO" id="GO:0016020">
    <property type="term" value="C:membrane"/>
    <property type="evidence" value="ECO:0007669"/>
    <property type="project" value="UniProtKB-SubCell"/>
</dbReference>
<dbReference type="AlphaFoldDB" id="A0A5N3ZYM7"/>
<protein>
    <recommendedName>
        <fullName evidence="6">Major facilitator superfamily (MFS) profile domain-containing protein</fullName>
    </recommendedName>
</protein>
<feature type="transmembrane region" description="Helical" evidence="5">
    <location>
        <begin position="104"/>
        <end position="124"/>
    </location>
</feature>
<feature type="domain" description="Major facilitator superfamily (MFS) profile" evidence="6">
    <location>
        <begin position="10"/>
        <end position="406"/>
    </location>
</feature>
<evidence type="ECO:0000259" key="6">
    <source>
        <dbReference type="PROSITE" id="PS50850"/>
    </source>
</evidence>
<accession>A0A5N3ZYM7</accession>
<feature type="transmembrane region" description="Helical" evidence="5">
    <location>
        <begin position="315"/>
        <end position="337"/>
    </location>
</feature>
<dbReference type="SUPFAM" id="SSF103473">
    <property type="entry name" value="MFS general substrate transporter"/>
    <property type="match status" value="1"/>
</dbReference>
<keyword evidence="3 5" id="KW-1133">Transmembrane helix</keyword>
<evidence type="ECO:0000256" key="4">
    <source>
        <dbReference type="ARBA" id="ARBA00023136"/>
    </source>
</evidence>
<name>A0A5N3ZYM7_PHOPY</name>
<dbReference type="EMBL" id="VVIM01001747">
    <property type="protein sequence ID" value="KAB0790175.1"/>
    <property type="molecule type" value="Genomic_DNA"/>
</dbReference>
<comment type="subcellular location">
    <subcellularLocation>
        <location evidence="1">Membrane</location>
        <topology evidence="1">Multi-pass membrane protein</topology>
    </subcellularLocation>
</comment>